<reference evidence="1" key="1">
    <citation type="journal article" date="2021" name="Proc. Natl. Acad. Sci. U.S.A.">
        <title>Three genomes in the algal genus Volvox reveal the fate of a haploid sex-determining region after a transition to homothallism.</title>
        <authorList>
            <person name="Yamamoto K."/>
            <person name="Hamaji T."/>
            <person name="Kawai-Toyooka H."/>
            <person name="Matsuzaki R."/>
            <person name="Takahashi F."/>
            <person name="Nishimura Y."/>
            <person name="Kawachi M."/>
            <person name="Noguchi H."/>
            <person name="Minakuchi Y."/>
            <person name="Umen J.G."/>
            <person name="Toyoda A."/>
            <person name="Nozaki H."/>
        </authorList>
    </citation>
    <scope>NUCLEOTIDE SEQUENCE</scope>
    <source>
        <strain evidence="1">NIES-3785</strain>
    </source>
</reference>
<accession>A0A8J4GMQ6</accession>
<protein>
    <submittedName>
        <fullName evidence="1">Uncharacterized protein</fullName>
    </submittedName>
</protein>
<comment type="caution">
    <text evidence="1">The sequence shown here is derived from an EMBL/GenBank/DDBJ whole genome shotgun (WGS) entry which is preliminary data.</text>
</comment>
<dbReference type="EMBL" id="BNCQ01000032">
    <property type="protein sequence ID" value="GIM09742.1"/>
    <property type="molecule type" value="Genomic_DNA"/>
</dbReference>
<evidence type="ECO:0000313" key="1">
    <source>
        <dbReference type="EMBL" id="GIM09742.1"/>
    </source>
</evidence>
<sequence length="135" mass="15118">MVEGAVAAHIPSSAAHPCCACQPRRRDAAATTSSEGGTIMGEAVRASRLSTRTYKLQEGRGETMSFRLQVSTEERVWTGHQLAQVHKYARRQPTQRLADWLQEQEQTAHLMDWHGFKALRGIHQDIARARRLAAN</sequence>
<organism evidence="1 2">
    <name type="scientific">Volvox reticuliferus</name>
    <dbReference type="NCBI Taxonomy" id="1737510"/>
    <lineage>
        <taxon>Eukaryota</taxon>
        <taxon>Viridiplantae</taxon>
        <taxon>Chlorophyta</taxon>
        <taxon>core chlorophytes</taxon>
        <taxon>Chlorophyceae</taxon>
        <taxon>CS clade</taxon>
        <taxon>Chlamydomonadales</taxon>
        <taxon>Volvocaceae</taxon>
        <taxon>Volvox</taxon>
    </lineage>
</organism>
<dbReference type="Proteomes" id="UP000722791">
    <property type="component" value="Unassembled WGS sequence"/>
</dbReference>
<dbReference type="AlphaFoldDB" id="A0A8J4GMQ6"/>
<evidence type="ECO:0000313" key="2">
    <source>
        <dbReference type="Proteomes" id="UP000722791"/>
    </source>
</evidence>
<gene>
    <name evidence="1" type="ORF">Vretimale_13545</name>
</gene>
<proteinExistence type="predicted"/>
<name>A0A8J4GMQ6_9CHLO</name>